<dbReference type="Proteomes" id="UP001161704">
    <property type="component" value="Unassembled WGS sequence"/>
</dbReference>
<dbReference type="RefSeq" id="WP_279983240.1">
    <property type="nucleotide sequence ID" value="NZ_JAOCIZ010000309.1"/>
</dbReference>
<dbReference type="AlphaFoldDB" id="A0AA42RDR0"/>
<proteinExistence type="predicted"/>
<organism evidence="1 2">
    <name type="scientific">Aeromonas caviae</name>
    <name type="common">Aeromonas punctata</name>
    <dbReference type="NCBI Taxonomy" id="648"/>
    <lineage>
        <taxon>Bacteria</taxon>
        <taxon>Pseudomonadati</taxon>
        <taxon>Pseudomonadota</taxon>
        <taxon>Gammaproteobacteria</taxon>
        <taxon>Aeromonadales</taxon>
        <taxon>Aeromonadaceae</taxon>
        <taxon>Aeromonas</taxon>
    </lineage>
</organism>
<evidence type="ECO:0000313" key="1">
    <source>
        <dbReference type="EMBL" id="MDH1508140.1"/>
    </source>
</evidence>
<dbReference type="EMBL" id="JAOCIZ010000309">
    <property type="protein sequence ID" value="MDH1508140.1"/>
    <property type="molecule type" value="Genomic_DNA"/>
</dbReference>
<reference evidence="1" key="1">
    <citation type="submission" date="2022-09" db="EMBL/GenBank/DDBJ databases">
        <title>Intensive care unit water sources are persistently colonized with multi-drug resistant bacteria and are the site of extensive horizontal gene transfer of antibiotic resistance genes.</title>
        <authorList>
            <person name="Diorio-Toth L."/>
        </authorList>
    </citation>
    <scope>NUCLEOTIDE SEQUENCE</scope>
    <source>
        <strain evidence="1">GD03710</strain>
    </source>
</reference>
<evidence type="ECO:0000313" key="2">
    <source>
        <dbReference type="Proteomes" id="UP001161704"/>
    </source>
</evidence>
<feature type="non-terminal residue" evidence="1">
    <location>
        <position position="1"/>
    </location>
</feature>
<gene>
    <name evidence="1" type="ORF">N5I20_24240</name>
</gene>
<sequence length="137" mass="15042">PQGWMDTGRPQWQLQLSLPAHLRGQTIGLNVTSQPLASAGQMIPARSKQELDRYLAAMKPKMIETLRGRWDDMVYSLPLGVDTNSAIKLELGYLGGMIQREFIFKGSSSSSGSVTLNGYNGELDTMSALVVGNRENK</sequence>
<comment type="caution">
    <text evidence="1">The sequence shown here is derived from an EMBL/GenBank/DDBJ whole genome shotgun (WGS) entry which is preliminary data.</text>
</comment>
<protein>
    <submittedName>
        <fullName evidence="1">Uncharacterized protein</fullName>
    </submittedName>
</protein>
<name>A0AA42RDR0_AERCA</name>
<accession>A0AA42RDR0</accession>